<proteinExistence type="predicted"/>
<feature type="region of interest" description="Disordered" evidence="1">
    <location>
        <begin position="1"/>
        <end position="42"/>
    </location>
</feature>
<sequence length="42" mass="4572">MSESWNSARSVVTTPAGSRFPERAARGASQRERASQAPRDIP</sequence>
<protein>
    <submittedName>
        <fullName evidence="2">Uncharacterized protein</fullName>
    </submittedName>
</protein>
<organism evidence="2 3">
    <name type="scientific">Burkholderia cepacia</name>
    <name type="common">Pseudomonas cepacia</name>
    <dbReference type="NCBI Taxonomy" id="292"/>
    <lineage>
        <taxon>Bacteria</taxon>
        <taxon>Pseudomonadati</taxon>
        <taxon>Pseudomonadota</taxon>
        <taxon>Betaproteobacteria</taxon>
        <taxon>Burkholderiales</taxon>
        <taxon>Burkholderiaceae</taxon>
        <taxon>Burkholderia</taxon>
        <taxon>Burkholderia cepacia complex</taxon>
    </lineage>
</organism>
<comment type="caution">
    <text evidence="2">The sequence shown here is derived from an EMBL/GenBank/DDBJ whole genome shotgun (WGS) entry which is preliminary data.</text>
</comment>
<accession>A0AAE8NJ32</accession>
<gene>
    <name evidence="2" type="ORF">NCTC10661_05380</name>
</gene>
<name>A0AAE8NJ32_BURCE</name>
<evidence type="ECO:0000256" key="1">
    <source>
        <dbReference type="SAM" id="MobiDB-lite"/>
    </source>
</evidence>
<evidence type="ECO:0000313" key="3">
    <source>
        <dbReference type="Proteomes" id="UP000250416"/>
    </source>
</evidence>
<dbReference type="RefSeq" id="WP_021163867.1">
    <property type="nucleotide sequence ID" value="NZ_CADEVG010000006.1"/>
</dbReference>
<dbReference type="Proteomes" id="UP000250416">
    <property type="component" value="Unassembled WGS sequence"/>
</dbReference>
<dbReference type="EMBL" id="UARD01000034">
    <property type="protein sequence ID" value="SQA54620.1"/>
    <property type="molecule type" value="Genomic_DNA"/>
</dbReference>
<feature type="compositionally biased region" description="Polar residues" evidence="1">
    <location>
        <begin position="1"/>
        <end position="16"/>
    </location>
</feature>
<reference evidence="2 3" key="1">
    <citation type="submission" date="2018-06" db="EMBL/GenBank/DDBJ databases">
        <authorList>
            <consortium name="Pathogen Informatics"/>
            <person name="Doyle S."/>
        </authorList>
    </citation>
    <scope>NUCLEOTIDE SEQUENCE [LARGE SCALE GENOMIC DNA]</scope>
    <source>
        <strain evidence="2 3">NCTC10661</strain>
    </source>
</reference>
<feature type="compositionally biased region" description="Basic and acidic residues" evidence="1">
    <location>
        <begin position="20"/>
        <end position="34"/>
    </location>
</feature>
<dbReference type="AlphaFoldDB" id="A0AAE8NJ32"/>
<evidence type="ECO:0000313" key="2">
    <source>
        <dbReference type="EMBL" id="SQA54620.1"/>
    </source>
</evidence>